<dbReference type="PROSITE" id="PS50009">
    <property type="entry name" value="RASGEF_CAT"/>
    <property type="match status" value="1"/>
</dbReference>
<dbReference type="STRING" id="1209962.L0PEF3"/>
<organism evidence="9">
    <name type="scientific">Pneumocystis jirovecii</name>
    <name type="common">Human pneumocystis pneumonia agent</name>
    <dbReference type="NCBI Taxonomy" id="42068"/>
    <lineage>
        <taxon>Eukaryota</taxon>
        <taxon>Fungi</taxon>
        <taxon>Dikarya</taxon>
        <taxon>Ascomycota</taxon>
        <taxon>Taphrinomycotina</taxon>
        <taxon>Pneumocystomycetes</taxon>
        <taxon>Pneumocystaceae</taxon>
        <taxon>Pneumocystis</taxon>
    </lineage>
</organism>
<dbReference type="SUPFAM" id="SSF50044">
    <property type="entry name" value="SH3-domain"/>
    <property type="match status" value="1"/>
</dbReference>
<dbReference type="InterPro" id="IPR023578">
    <property type="entry name" value="Ras_GEF_dom_sf"/>
</dbReference>
<dbReference type="GO" id="GO:0005886">
    <property type="term" value="C:plasma membrane"/>
    <property type="evidence" value="ECO:0007669"/>
    <property type="project" value="TreeGrafter"/>
</dbReference>
<dbReference type="GO" id="GO:0007265">
    <property type="term" value="P:Ras protein signal transduction"/>
    <property type="evidence" value="ECO:0007669"/>
    <property type="project" value="TreeGrafter"/>
</dbReference>
<dbReference type="SUPFAM" id="SSF48366">
    <property type="entry name" value="Ras GEF"/>
    <property type="match status" value="1"/>
</dbReference>
<dbReference type="CDD" id="cd06224">
    <property type="entry name" value="REM"/>
    <property type="match status" value="1"/>
</dbReference>
<reference evidence="8 9" key="1">
    <citation type="journal article" date="2012" name="MBio">
        <title>De novo assembly of the Pneumocystis jirovecii genome from a single bronchoalveolar lavage fluid specimen from a patient.</title>
        <authorList>
            <person name="Cisse O.H."/>
            <person name="Pagni M."/>
            <person name="Hauser P.M."/>
        </authorList>
    </citation>
    <scope>NUCLEOTIDE SEQUENCE [LARGE SCALE GENOMIC DNA]</scope>
    <source>
        <strain evidence="8 9">SE8</strain>
    </source>
</reference>
<protein>
    <recommendedName>
        <fullName evidence="10">Ras-GEF domain-containing protein</fullName>
    </recommendedName>
</protein>
<evidence type="ECO:0000256" key="1">
    <source>
        <dbReference type="ARBA" id="ARBA00022443"/>
    </source>
</evidence>
<feature type="domain" description="N-terminal Ras-GEF" evidence="7">
    <location>
        <begin position="639"/>
        <end position="765"/>
    </location>
</feature>
<dbReference type="SMART" id="SM00229">
    <property type="entry name" value="RasGEFN"/>
    <property type="match status" value="1"/>
</dbReference>
<keyword evidence="2 3" id="KW-0344">Guanine-nucleotide releasing factor</keyword>
<dbReference type="InterPro" id="IPR000651">
    <property type="entry name" value="Ras-like_Gua-exchang_fac_N"/>
</dbReference>
<name>L0PEF3_PNEJI</name>
<dbReference type="SMART" id="SM00147">
    <property type="entry name" value="RasGEF"/>
    <property type="match status" value="1"/>
</dbReference>
<keyword evidence="1 4" id="KW-0728">SH3 domain</keyword>
<evidence type="ECO:0000256" key="3">
    <source>
        <dbReference type="PROSITE-ProRule" id="PRU00168"/>
    </source>
</evidence>
<dbReference type="Pfam" id="PF00617">
    <property type="entry name" value="RasGEF"/>
    <property type="match status" value="1"/>
</dbReference>
<dbReference type="EMBL" id="CAKM01000263">
    <property type="protein sequence ID" value="CCJ30748.1"/>
    <property type="molecule type" value="Genomic_DNA"/>
</dbReference>
<dbReference type="Gene3D" id="1.20.870.10">
    <property type="entry name" value="Son of sevenless (SoS) protein Chain: S domain 1"/>
    <property type="match status" value="1"/>
</dbReference>
<evidence type="ECO:0000259" key="6">
    <source>
        <dbReference type="PROSITE" id="PS50009"/>
    </source>
</evidence>
<sequence>MTVAPLRIIKKHTSRASPPQLPQPIHEMLQDLSLSTQKTDANTSHELTYRRVIYAFSIEQSDAMYLKLEPDQIIHVHLQHFSGWTDGTLISTSSRGWFPLEYTEPYILMAVRPVIAASQGLYALFSSCKHEEYIIGITSLMSSVRELLIRTNSLEYNAMVVKNNSAIRQKRKILLNELNKLADIAKNASEQPSLYSENKDLSNELIFRLDHIVLLSKQFAHMIGPEKEACDEPLLSPIPSFSNEFLEHIYAHHKIASTISPSFVSLNKQTNKIYNEELNSQLSKTSLHSQTYYNPTSAFQNLTVANDNFLSHLASFIGRLHLHSHTPNQLLLATKQCVYTARELLSVIEPISIKHPDTQLYIAKEDFYTKITSFVAVVKKVITAHCSTSNNKSEESIIDKSECKRLIDAAANSVRGASQCVAKAKFILETIGDFNISTLLFKQKNYHQLTPAYGHISKNLQTTIENISFQETQKSHVFPISQTPKPISNIFTKEKKETENKHLISHSKNISQESINNESNDSHLISNTDMNIKPLSNKSLEENSESSHVLFIKPHSVLSHISPLSASESSEKTVPDSKLKVHDLPSGTASSFASSERFSITSSYAEHVSSPATSPEPFELDSAFGNKEKNNAKHILLNHEGQVIGATLYSLIEKMTMHDTTPDAIFASTFYLTFRLFTTPRDLALGLLERFPTEKPIDADHNWDHYYAMPIRLRVYNVFKTWIDNYWHKSSDEEALNIIKDFAYQLRKYLPQVSTRFEELVNKISSKTISNTCSTNTSKKIYNLSNKSVYSDIFIPPVIISKNLRTQLRTASFEDNPDSFNIMDFDPLEIARQLTLKESKLFCSILPEELVRLGTSQKTNTSTTVKAMAALSTDITGWVAESILSQNDIKKRTAVMKQWIKIGNKCLELNNYNTLMAIVSGLNSSTISRLKKTWNTLSTKSKNIFDNLRSITDCSRNYAIYRSRLKENLPPCLPFLGLILTDITFIEEGNPSYRSFRNSSSITHSIQLINYDKYIKIYSIISKLQQFQEPYKLELVEELQTWIESQVSRIRMKGQNNLTELWRRSLALEPKTQSQSSQENDQMKNANSSIFTVTEITEDSDAKRHCYNNMDSLINWTINPIYQK</sequence>
<dbReference type="Proteomes" id="UP000010422">
    <property type="component" value="Unassembled WGS sequence"/>
</dbReference>
<evidence type="ECO:0000256" key="4">
    <source>
        <dbReference type="PROSITE-ProRule" id="PRU00192"/>
    </source>
</evidence>
<dbReference type="InterPro" id="IPR008937">
    <property type="entry name" value="Ras-like_GEF"/>
</dbReference>
<evidence type="ECO:0000313" key="9">
    <source>
        <dbReference type="Proteomes" id="UP000010422"/>
    </source>
</evidence>
<dbReference type="CDD" id="cd00155">
    <property type="entry name" value="RasGEF"/>
    <property type="match status" value="1"/>
</dbReference>
<dbReference type="Gene3D" id="1.10.840.10">
    <property type="entry name" value="Ras guanine-nucleotide exchange factors catalytic domain"/>
    <property type="match status" value="1"/>
</dbReference>
<dbReference type="PANTHER" id="PTHR23113">
    <property type="entry name" value="GUANINE NUCLEOTIDE EXCHANGE FACTOR"/>
    <property type="match status" value="1"/>
</dbReference>
<dbReference type="InterPro" id="IPR001895">
    <property type="entry name" value="RASGEF_cat_dom"/>
</dbReference>
<dbReference type="PROSITE" id="PS50002">
    <property type="entry name" value="SH3"/>
    <property type="match status" value="1"/>
</dbReference>
<evidence type="ECO:0000256" key="2">
    <source>
        <dbReference type="ARBA" id="ARBA00022658"/>
    </source>
</evidence>
<comment type="caution">
    <text evidence="8">The sequence shown here is derived from an EMBL/GenBank/DDBJ whole genome shotgun (WGS) entry which is preliminary data.</text>
</comment>
<evidence type="ECO:0000313" key="8">
    <source>
        <dbReference type="EMBL" id="CCJ30748.1"/>
    </source>
</evidence>
<dbReference type="PROSITE" id="PS50212">
    <property type="entry name" value="RASGEF_NTER"/>
    <property type="match status" value="1"/>
</dbReference>
<evidence type="ECO:0008006" key="10">
    <source>
        <dbReference type="Google" id="ProtNLM"/>
    </source>
</evidence>
<gene>
    <name evidence="8" type="ORF">PNEJI1_000950</name>
</gene>
<dbReference type="Pfam" id="PF00618">
    <property type="entry name" value="RasGEF_N"/>
    <property type="match status" value="1"/>
</dbReference>
<dbReference type="InParanoid" id="L0PEF3"/>
<evidence type="ECO:0000259" key="7">
    <source>
        <dbReference type="PROSITE" id="PS50212"/>
    </source>
</evidence>
<dbReference type="Gene3D" id="2.30.30.40">
    <property type="entry name" value="SH3 Domains"/>
    <property type="match status" value="1"/>
</dbReference>
<dbReference type="VEuPathDB" id="FungiDB:PNEJI1_000950"/>
<dbReference type="GO" id="GO:0005085">
    <property type="term" value="F:guanyl-nucleotide exchange factor activity"/>
    <property type="evidence" value="ECO:0007669"/>
    <property type="project" value="UniProtKB-KW"/>
</dbReference>
<feature type="domain" description="Ras-GEF" evidence="6">
    <location>
        <begin position="826"/>
        <end position="1071"/>
    </location>
</feature>
<dbReference type="InterPro" id="IPR001452">
    <property type="entry name" value="SH3_domain"/>
</dbReference>
<dbReference type="InterPro" id="IPR036964">
    <property type="entry name" value="RASGEF_cat_dom_sf"/>
</dbReference>
<evidence type="ECO:0000259" key="5">
    <source>
        <dbReference type="PROSITE" id="PS50002"/>
    </source>
</evidence>
<dbReference type="AlphaFoldDB" id="L0PEF3"/>
<dbReference type="PANTHER" id="PTHR23113:SF354">
    <property type="entry name" value="BUD SITE SELECTION PROTEIN 5"/>
    <property type="match status" value="1"/>
</dbReference>
<accession>L0PEF3</accession>
<feature type="domain" description="SH3" evidence="5">
    <location>
        <begin position="45"/>
        <end position="108"/>
    </location>
</feature>
<dbReference type="InterPro" id="IPR036028">
    <property type="entry name" value="SH3-like_dom_sf"/>
</dbReference>
<proteinExistence type="predicted"/>